<evidence type="ECO:0000313" key="1">
    <source>
        <dbReference type="EMBL" id="KAJ2976165.1"/>
    </source>
</evidence>
<name>A0ACC1NB22_9APHY</name>
<protein>
    <submittedName>
        <fullName evidence="1">Uncharacterized protein</fullName>
    </submittedName>
</protein>
<reference evidence="1" key="1">
    <citation type="submission" date="2022-08" db="EMBL/GenBank/DDBJ databases">
        <title>Genome Sequence of Pycnoporus sanguineus.</title>
        <authorList>
            <person name="Buettner E."/>
        </authorList>
    </citation>
    <scope>NUCLEOTIDE SEQUENCE</scope>
    <source>
        <strain evidence="1">CG-C14</strain>
    </source>
</reference>
<keyword evidence="2" id="KW-1185">Reference proteome</keyword>
<comment type="caution">
    <text evidence="1">The sequence shown here is derived from an EMBL/GenBank/DDBJ whole genome shotgun (WGS) entry which is preliminary data.</text>
</comment>
<evidence type="ECO:0000313" key="2">
    <source>
        <dbReference type="Proteomes" id="UP001144978"/>
    </source>
</evidence>
<dbReference type="Proteomes" id="UP001144978">
    <property type="component" value="Unassembled WGS sequence"/>
</dbReference>
<dbReference type="EMBL" id="JANSHE010004598">
    <property type="protein sequence ID" value="KAJ2976165.1"/>
    <property type="molecule type" value="Genomic_DNA"/>
</dbReference>
<proteinExistence type="predicted"/>
<sequence length="283" mass="28867">MMARRSRTVGRLGAFAVVLFLHSHFAWLVARADTPDGTNPCAKTGFWTVNSKGQTPCNVSTIFLQQCSGEGSMPSAMLTYTTHLSSPLAEPRTSCFCNTVAYSLDFACNICNGTDASQLGIQYPLSPDASTYFSAKNCTVPNGNPPSLPPGVTVTGIPSWAYLSLNNDVFDWRKAQQIAQSSSGPGGSSSSTPPSQNPPALSMSHPTSLPASPNNPAEPLAVNALSSTTGASSTTSTPGSPPSGASSVANHTDPAANGASSSAIPGGSRAPTPMPHAAPAPAA</sequence>
<gene>
    <name evidence="1" type="ORF">NUW54_g11612</name>
</gene>
<organism evidence="1 2">
    <name type="scientific">Trametes sanguinea</name>
    <dbReference type="NCBI Taxonomy" id="158606"/>
    <lineage>
        <taxon>Eukaryota</taxon>
        <taxon>Fungi</taxon>
        <taxon>Dikarya</taxon>
        <taxon>Basidiomycota</taxon>
        <taxon>Agaricomycotina</taxon>
        <taxon>Agaricomycetes</taxon>
        <taxon>Polyporales</taxon>
        <taxon>Polyporaceae</taxon>
        <taxon>Trametes</taxon>
    </lineage>
</organism>
<accession>A0ACC1NB22</accession>